<gene>
    <name evidence="1" type="ORF">MED297_07103</name>
</gene>
<dbReference type="EMBL" id="AAOE01000012">
    <property type="protein sequence ID" value="EAR09230.1"/>
    <property type="molecule type" value="Genomic_DNA"/>
</dbReference>
<protein>
    <submittedName>
        <fullName evidence="1">Uncharacterized protein</fullName>
    </submittedName>
</protein>
<evidence type="ECO:0000313" key="2">
    <source>
        <dbReference type="Proteomes" id="UP000005953"/>
    </source>
</evidence>
<dbReference type="Proteomes" id="UP000005953">
    <property type="component" value="Unassembled WGS sequence"/>
</dbReference>
<dbReference type="InterPro" id="IPR046560">
    <property type="entry name" value="DUF6714"/>
</dbReference>
<dbReference type="AlphaFoldDB" id="A4BFB7"/>
<name>A4BFB7_9GAMM</name>
<evidence type="ECO:0000313" key="1">
    <source>
        <dbReference type="EMBL" id="EAR09230.1"/>
    </source>
</evidence>
<dbReference type="HOGENOM" id="CLU_1569429_0_0_6"/>
<comment type="caution">
    <text evidence="1">The sequence shown here is derived from an EMBL/GenBank/DDBJ whole genome shotgun (WGS) entry which is preliminary data.</text>
</comment>
<keyword evidence="2" id="KW-1185">Reference proteome</keyword>
<sequence length="170" mass="19969">MSRKDQLLERIRFAFGDVAFPSHCGWQAAIAKDDWVSDPKVLLRITNSKDIKGKWWEIPFEKLENCSLAQCYLDARGVEFYLPAFMSGVVREPKRPCYCHLISWLTPGVNTSEAKLYDYFVRNFSFITGRRKTVCKEVLEYLLENLDPLDKYSDNEIRELLRHEYWQGAC</sequence>
<accession>A4BFB7</accession>
<reference evidence="1 2" key="1">
    <citation type="submission" date="2006-02" db="EMBL/GenBank/DDBJ databases">
        <authorList>
            <person name="Pinhassi J."/>
            <person name="Pedros-Alio C."/>
            <person name="Ferriera S."/>
            <person name="Johnson J."/>
            <person name="Kravitz S."/>
            <person name="Halpern A."/>
            <person name="Remington K."/>
            <person name="Beeson K."/>
            <person name="Tran B."/>
            <person name="Rogers Y.-H."/>
            <person name="Friedman R."/>
            <person name="Venter J.C."/>
        </authorList>
    </citation>
    <scope>NUCLEOTIDE SEQUENCE [LARGE SCALE GENOMIC DNA]</scope>
    <source>
        <strain evidence="1 2">MED297</strain>
    </source>
</reference>
<proteinExistence type="predicted"/>
<organism evidence="1 2">
    <name type="scientific">Reinekea blandensis MED297</name>
    <dbReference type="NCBI Taxonomy" id="314283"/>
    <lineage>
        <taxon>Bacteria</taxon>
        <taxon>Pseudomonadati</taxon>
        <taxon>Pseudomonadota</taxon>
        <taxon>Gammaproteobacteria</taxon>
        <taxon>Oceanospirillales</taxon>
        <taxon>Saccharospirillaceae</taxon>
        <taxon>Reinekea</taxon>
    </lineage>
</organism>
<dbReference type="Pfam" id="PF20461">
    <property type="entry name" value="DUF6714"/>
    <property type="match status" value="1"/>
</dbReference>
<dbReference type="RefSeq" id="WP_008045333.1">
    <property type="nucleotide sequence ID" value="NZ_CH724152.1"/>
</dbReference>